<evidence type="ECO:0000313" key="4">
    <source>
        <dbReference type="Proteomes" id="UP000824890"/>
    </source>
</evidence>
<dbReference type="SUPFAM" id="SSF52777">
    <property type="entry name" value="CoA-dependent acyltransferases"/>
    <property type="match status" value="1"/>
</dbReference>
<gene>
    <name evidence="3" type="ORF">HID58_020247</name>
</gene>
<dbReference type="PANTHER" id="PTHR31147:SF66">
    <property type="entry name" value="OS05G0315700 PROTEIN"/>
    <property type="match status" value="1"/>
</dbReference>
<comment type="similarity">
    <text evidence="1">Belongs to the plant acyltransferase family.</text>
</comment>
<dbReference type="Gene3D" id="3.30.559.10">
    <property type="entry name" value="Chloramphenicol acetyltransferase-like domain"/>
    <property type="match status" value="4"/>
</dbReference>
<organism evidence="3 4">
    <name type="scientific">Brassica napus</name>
    <name type="common">Rape</name>
    <dbReference type="NCBI Taxonomy" id="3708"/>
    <lineage>
        <taxon>Eukaryota</taxon>
        <taxon>Viridiplantae</taxon>
        <taxon>Streptophyta</taxon>
        <taxon>Embryophyta</taxon>
        <taxon>Tracheophyta</taxon>
        <taxon>Spermatophyta</taxon>
        <taxon>Magnoliopsida</taxon>
        <taxon>eudicotyledons</taxon>
        <taxon>Gunneridae</taxon>
        <taxon>Pentapetalae</taxon>
        <taxon>rosids</taxon>
        <taxon>malvids</taxon>
        <taxon>Brassicales</taxon>
        <taxon>Brassicaceae</taxon>
        <taxon>Brassiceae</taxon>
        <taxon>Brassica</taxon>
    </lineage>
</organism>
<reference evidence="3 4" key="1">
    <citation type="submission" date="2021-05" db="EMBL/GenBank/DDBJ databases">
        <title>Genome Assembly of Synthetic Allotetraploid Brassica napus Reveals Homoeologous Exchanges between Subgenomes.</title>
        <authorList>
            <person name="Davis J.T."/>
        </authorList>
    </citation>
    <scope>NUCLEOTIDE SEQUENCE [LARGE SCALE GENOMIC DNA]</scope>
    <source>
        <strain evidence="4">cv. Da-Ae</strain>
        <tissue evidence="3">Seedling</tissue>
    </source>
</reference>
<dbReference type="InterPro" id="IPR023213">
    <property type="entry name" value="CAT-like_dom_sf"/>
</dbReference>
<keyword evidence="4" id="KW-1185">Reference proteome</keyword>
<dbReference type="Pfam" id="PF02458">
    <property type="entry name" value="Transferase"/>
    <property type="match status" value="2"/>
</dbReference>
<comment type="caution">
    <text evidence="3">The sequence shown here is derived from an EMBL/GenBank/DDBJ whole genome shotgun (WGS) entry which is preliminary data.</text>
</comment>
<evidence type="ECO:0008006" key="5">
    <source>
        <dbReference type="Google" id="ProtNLM"/>
    </source>
</evidence>
<dbReference type="Proteomes" id="UP000824890">
    <property type="component" value="Unassembled WGS sequence"/>
</dbReference>
<accession>A0ABQ8DF20</accession>
<protein>
    <recommendedName>
        <fullName evidence="5">Benzyl alcohol O-benzoyltransferase</fullName>
    </recommendedName>
</protein>
<keyword evidence="2" id="KW-0808">Transferase</keyword>
<sequence length="899" mass="99774">MDYQVSLPPSTTTCLSFKVHRRQPELVTPAKPTPRELKPLSDIDDQQGLRFQIPVIFFYRPNLTNNLDPVQVVRRALAQTLVYYYPFAGRLREGLNRKLSVDCTGEGVLFIEADADVTLAKLEEADALLPPFPCLEELLFDVEGSSELLNTPLLLVQVTRLKCSGFIFALRFNHTMTDGAGLSLFLKSLCELACGLHAPSVPPVWERESLIASASARVTHTHREYDDKVQPEAVVVGDFLVSRSFFFGPEEISTIRGLLPADLHNTTFEAMTSFLWRCRTIALSPDPNTEMRMTCIVNSRSKLSNPPIPSGYYGNVFAIPVAIATAKDLMEKPLEFPLRLIQEAKKSVTEDYIRSMMALMATRGRPMFVAAGNYIVSDLRHFDLGKVDFGPWGKPVYGGTAKAGIAVFPGVSFYVPFMNRKGVSGTVVAISLPVQAMEKFVEELDGVLHVHRRKPELITPAKLTPRELKLLSDIDDQQGLRFQIPFMFFYRPSLTSTLDPVQVIRTALGQTLVYYYPFAGRLLEGPNRKLAVNCTGEGVLFIEADADVTFAELEEADALLPPFPCLEELLFDVEGSSELLGTPLLLVEVTRLKCGGFIFALRINHTMTDGAGLSLFLKSLCELACGLHAPSVPPVWERQLLIASTYARVTHTHREYDEYVEPEAVVVGDCLVTRSFFFGPDEIAAIRRLLPPGLHNHNSTFDALTSFLWRCRTVAMSPDPNTEMRMTCIVNSRSKLRNPPIPSGYYGNVFAIPVAIATAKDLMEKPLEFPLRLIQEAKSSVTEDYIRSVTALMATRGRPKFVTAENYIVSDLRRFDIGKVDFGPWGKPVYGGTAKAGIATFPGVSFYVPFKNKKGENGTVVAISLPALAMEKFVEELNGVFMAGSFAKSKKTFVLKSKI</sequence>
<proteinExistence type="inferred from homology"/>
<evidence type="ECO:0000313" key="3">
    <source>
        <dbReference type="EMBL" id="KAH0927991.1"/>
    </source>
</evidence>
<dbReference type="EMBL" id="JAGKQM010000005">
    <property type="protein sequence ID" value="KAH0927991.1"/>
    <property type="molecule type" value="Genomic_DNA"/>
</dbReference>
<dbReference type="PANTHER" id="PTHR31147">
    <property type="entry name" value="ACYL TRANSFERASE 4"/>
    <property type="match status" value="1"/>
</dbReference>
<name>A0ABQ8DF20_BRANA</name>
<evidence type="ECO:0000256" key="1">
    <source>
        <dbReference type="ARBA" id="ARBA00009861"/>
    </source>
</evidence>
<evidence type="ECO:0000256" key="2">
    <source>
        <dbReference type="ARBA" id="ARBA00022679"/>
    </source>
</evidence>
<dbReference type="InterPro" id="IPR050898">
    <property type="entry name" value="Plant_acyltransferase"/>
</dbReference>